<keyword evidence="1" id="KW-1185">Reference proteome</keyword>
<sequence length="169" mass="19681">MPFSVCQVSFLGLYINQTYLLKKVSLCIISRKEMELLIIIILLTFSFSYLLPTSSSHIQLQPSSLQLQDDNMGTVNTNLQLSLPAVPRKLRFTEKVKEDEKARDLGPHKHDESFAAEKQYHRKQNMVLGNKGTRQEWMEVDDPSQYFTMDYTRVRRRRPIHNKKLPVGP</sequence>
<reference evidence="2" key="1">
    <citation type="submission" date="2025-08" db="UniProtKB">
        <authorList>
            <consortium name="RefSeq"/>
        </authorList>
    </citation>
    <scope>IDENTIFICATION</scope>
    <source>
        <tissue evidence="2">Leaf</tissue>
    </source>
</reference>
<dbReference type="Proteomes" id="UP000087766">
    <property type="component" value="Unplaced"/>
</dbReference>
<dbReference type="AlphaFoldDB" id="A0A1S3VYY4"/>
<gene>
    <name evidence="2" type="primary">LOC106779856</name>
</gene>
<proteinExistence type="predicted"/>
<protein>
    <submittedName>
        <fullName evidence="2">Uncharacterized protein LOC106779856</fullName>
    </submittedName>
</protein>
<organism evidence="1 2">
    <name type="scientific">Vigna radiata var. radiata</name>
    <name type="common">Mung bean</name>
    <name type="synonym">Phaseolus aureus</name>
    <dbReference type="NCBI Taxonomy" id="3916"/>
    <lineage>
        <taxon>Eukaryota</taxon>
        <taxon>Viridiplantae</taxon>
        <taxon>Streptophyta</taxon>
        <taxon>Embryophyta</taxon>
        <taxon>Tracheophyta</taxon>
        <taxon>Spermatophyta</taxon>
        <taxon>Magnoliopsida</taxon>
        <taxon>eudicotyledons</taxon>
        <taxon>Gunneridae</taxon>
        <taxon>Pentapetalae</taxon>
        <taxon>rosids</taxon>
        <taxon>fabids</taxon>
        <taxon>Fabales</taxon>
        <taxon>Fabaceae</taxon>
        <taxon>Papilionoideae</taxon>
        <taxon>50 kb inversion clade</taxon>
        <taxon>NPAAA clade</taxon>
        <taxon>indigoferoid/millettioid clade</taxon>
        <taxon>Phaseoleae</taxon>
        <taxon>Vigna</taxon>
    </lineage>
</organism>
<evidence type="ECO:0000313" key="2">
    <source>
        <dbReference type="RefSeq" id="XP_014523553.2"/>
    </source>
</evidence>
<dbReference type="RefSeq" id="XP_014523553.2">
    <property type="nucleotide sequence ID" value="XM_014668067.2"/>
</dbReference>
<dbReference type="GeneID" id="106779856"/>
<accession>A0A1S3VYY4</accession>
<dbReference type="OrthoDB" id="894015at2759"/>
<dbReference type="KEGG" id="vra:106779856"/>
<name>A0A1S3VYY4_VIGRR</name>
<evidence type="ECO:0000313" key="1">
    <source>
        <dbReference type="Proteomes" id="UP000087766"/>
    </source>
</evidence>